<dbReference type="Pfam" id="PF00106">
    <property type="entry name" value="adh_short"/>
    <property type="match status" value="1"/>
</dbReference>
<dbReference type="Proteomes" id="UP001309876">
    <property type="component" value="Unassembled WGS sequence"/>
</dbReference>
<dbReference type="InterPro" id="IPR036291">
    <property type="entry name" value="NAD(P)-bd_dom_sf"/>
</dbReference>
<evidence type="ECO:0000256" key="1">
    <source>
        <dbReference type="ARBA" id="ARBA00006484"/>
    </source>
</evidence>
<dbReference type="PANTHER" id="PTHR43008:SF4">
    <property type="entry name" value="CHAIN DEHYDROGENASE, PUTATIVE (AFU_ORTHOLOGUE AFUA_4G08710)-RELATED"/>
    <property type="match status" value="1"/>
</dbReference>
<dbReference type="AlphaFoldDB" id="A0AAN7SUZ9"/>
<evidence type="ECO:0000313" key="3">
    <source>
        <dbReference type="EMBL" id="KAK5081284.1"/>
    </source>
</evidence>
<dbReference type="InterPro" id="IPR002347">
    <property type="entry name" value="SDR_fam"/>
</dbReference>
<evidence type="ECO:0000313" key="4">
    <source>
        <dbReference type="Proteomes" id="UP001309876"/>
    </source>
</evidence>
<organism evidence="3 4">
    <name type="scientific">Lithohypha guttulata</name>
    <dbReference type="NCBI Taxonomy" id="1690604"/>
    <lineage>
        <taxon>Eukaryota</taxon>
        <taxon>Fungi</taxon>
        <taxon>Dikarya</taxon>
        <taxon>Ascomycota</taxon>
        <taxon>Pezizomycotina</taxon>
        <taxon>Eurotiomycetes</taxon>
        <taxon>Chaetothyriomycetidae</taxon>
        <taxon>Chaetothyriales</taxon>
        <taxon>Trichomeriaceae</taxon>
        <taxon>Lithohypha</taxon>
    </lineage>
</organism>
<protein>
    <recommendedName>
        <fullName evidence="5">NAD(P)-binding protein</fullName>
    </recommendedName>
</protein>
<gene>
    <name evidence="3" type="ORF">LTR05_008078</name>
</gene>
<keyword evidence="2" id="KW-0560">Oxidoreductase</keyword>
<dbReference type="GO" id="GO:0016616">
    <property type="term" value="F:oxidoreductase activity, acting on the CH-OH group of donors, NAD or NADP as acceptor"/>
    <property type="evidence" value="ECO:0007669"/>
    <property type="project" value="UniProtKB-ARBA"/>
</dbReference>
<sequence length="252" mass="26202">MAAPRPGYQRAGSSIAVANKTIVLVVGGHAGPGYEIVKTLTSLRSDYQILLGCNEAHAGEQAASSMGAPSNVNPIQIDTADDQSIDHGVKAIEQHFGRIDILINAGDYTGEEPANKGAGSREMWQRVFGVNVIGTALLTERAMSLLEHSKGARIIFLGDESASMSNAAGNSGTEDVSIAFSASKAAVNRLALHYAAKYPNVVVNVTCPTKTSGSSMDGQAGATFDVSDAVRLATERQGSTATFTSKSGSIAW</sequence>
<comment type="caution">
    <text evidence="3">The sequence shown here is derived from an EMBL/GenBank/DDBJ whole genome shotgun (WGS) entry which is preliminary data.</text>
</comment>
<evidence type="ECO:0008006" key="5">
    <source>
        <dbReference type="Google" id="ProtNLM"/>
    </source>
</evidence>
<dbReference type="SUPFAM" id="SSF51735">
    <property type="entry name" value="NAD(P)-binding Rossmann-fold domains"/>
    <property type="match status" value="1"/>
</dbReference>
<proteinExistence type="inferred from homology"/>
<dbReference type="Gene3D" id="3.40.50.720">
    <property type="entry name" value="NAD(P)-binding Rossmann-like Domain"/>
    <property type="match status" value="1"/>
</dbReference>
<accession>A0AAN7SUZ9</accession>
<dbReference type="PRINTS" id="PR00081">
    <property type="entry name" value="GDHRDH"/>
</dbReference>
<evidence type="ECO:0000256" key="2">
    <source>
        <dbReference type="ARBA" id="ARBA00023002"/>
    </source>
</evidence>
<keyword evidence="4" id="KW-1185">Reference proteome</keyword>
<dbReference type="GO" id="GO:0050664">
    <property type="term" value="F:oxidoreductase activity, acting on NAD(P)H, oxygen as acceptor"/>
    <property type="evidence" value="ECO:0007669"/>
    <property type="project" value="TreeGrafter"/>
</dbReference>
<dbReference type="PANTHER" id="PTHR43008">
    <property type="entry name" value="BENZIL REDUCTASE"/>
    <property type="match status" value="1"/>
</dbReference>
<comment type="similarity">
    <text evidence="1">Belongs to the short-chain dehydrogenases/reductases (SDR) family.</text>
</comment>
<name>A0AAN7SUZ9_9EURO</name>
<dbReference type="EMBL" id="JAVRRJ010000010">
    <property type="protein sequence ID" value="KAK5081284.1"/>
    <property type="molecule type" value="Genomic_DNA"/>
</dbReference>
<reference evidence="3 4" key="1">
    <citation type="submission" date="2023-08" db="EMBL/GenBank/DDBJ databases">
        <title>Black Yeasts Isolated from many extreme environments.</title>
        <authorList>
            <person name="Coleine C."/>
            <person name="Stajich J.E."/>
            <person name="Selbmann L."/>
        </authorList>
    </citation>
    <scope>NUCLEOTIDE SEQUENCE [LARGE SCALE GENOMIC DNA]</scope>
    <source>
        <strain evidence="3 4">CCFEE 5910</strain>
    </source>
</reference>